<dbReference type="EMBL" id="JBHSBN010000007">
    <property type="protein sequence ID" value="MFC4106894.1"/>
    <property type="molecule type" value="Genomic_DNA"/>
</dbReference>
<feature type="region of interest" description="Disordered" evidence="1">
    <location>
        <begin position="28"/>
        <end position="55"/>
    </location>
</feature>
<dbReference type="Proteomes" id="UP001595868">
    <property type="component" value="Unassembled WGS sequence"/>
</dbReference>
<evidence type="ECO:0000313" key="2">
    <source>
        <dbReference type="EMBL" id="MFC4106894.1"/>
    </source>
</evidence>
<protein>
    <submittedName>
        <fullName evidence="2">Uncharacterized protein</fullName>
    </submittedName>
</protein>
<evidence type="ECO:0000313" key="3">
    <source>
        <dbReference type="Proteomes" id="UP001595868"/>
    </source>
</evidence>
<dbReference type="RefSeq" id="WP_377545237.1">
    <property type="nucleotide sequence ID" value="NZ_JBHSBN010000007.1"/>
</dbReference>
<comment type="caution">
    <text evidence="2">The sequence shown here is derived from an EMBL/GenBank/DDBJ whole genome shotgun (WGS) entry which is preliminary data.</text>
</comment>
<keyword evidence="3" id="KW-1185">Reference proteome</keyword>
<sequence>MNNSDMLRYRRQMHRRIRDVVAERRLARQVGHAEDDTEAGPAPVEQTGTDHSLIA</sequence>
<reference evidence="3" key="1">
    <citation type="journal article" date="2019" name="Int. J. Syst. Evol. Microbiol.">
        <title>The Global Catalogue of Microorganisms (GCM) 10K type strain sequencing project: providing services to taxonomists for standard genome sequencing and annotation.</title>
        <authorList>
            <consortium name="The Broad Institute Genomics Platform"/>
            <consortium name="The Broad Institute Genome Sequencing Center for Infectious Disease"/>
            <person name="Wu L."/>
            <person name="Ma J."/>
        </authorList>
    </citation>
    <scope>NUCLEOTIDE SEQUENCE [LARGE SCALE GENOMIC DNA]</scope>
    <source>
        <strain evidence="3">2902at01</strain>
    </source>
</reference>
<organism evidence="2 3">
    <name type="scientific">Micromonospora zhanjiangensis</name>
    <dbReference type="NCBI Taxonomy" id="1522057"/>
    <lineage>
        <taxon>Bacteria</taxon>
        <taxon>Bacillati</taxon>
        <taxon>Actinomycetota</taxon>
        <taxon>Actinomycetes</taxon>
        <taxon>Micromonosporales</taxon>
        <taxon>Micromonosporaceae</taxon>
        <taxon>Micromonospora</taxon>
    </lineage>
</organism>
<feature type="compositionally biased region" description="Polar residues" evidence="1">
    <location>
        <begin position="46"/>
        <end position="55"/>
    </location>
</feature>
<accession>A0ABV8KLA2</accession>
<evidence type="ECO:0000256" key="1">
    <source>
        <dbReference type="SAM" id="MobiDB-lite"/>
    </source>
</evidence>
<gene>
    <name evidence="2" type="ORF">ACFOX0_13275</name>
</gene>
<proteinExistence type="predicted"/>
<name>A0ABV8KLA2_9ACTN</name>